<gene>
    <name evidence="2" type="primary">LOC130459189</name>
</gene>
<dbReference type="GeneID" id="130459189"/>
<dbReference type="Proteomes" id="UP000813463">
    <property type="component" value="Chromosome 4"/>
</dbReference>
<accession>A0ABM3QG85</accession>
<proteinExistence type="predicted"/>
<keyword evidence="1" id="KW-1185">Reference proteome</keyword>
<evidence type="ECO:0000313" key="1">
    <source>
        <dbReference type="Proteomes" id="UP000813463"/>
    </source>
</evidence>
<organism evidence="1 2">
    <name type="scientific">Spinacia oleracea</name>
    <name type="common">Spinach</name>
    <dbReference type="NCBI Taxonomy" id="3562"/>
    <lineage>
        <taxon>Eukaryota</taxon>
        <taxon>Viridiplantae</taxon>
        <taxon>Streptophyta</taxon>
        <taxon>Embryophyta</taxon>
        <taxon>Tracheophyta</taxon>
        <taxon>Spermatophyta</taxon>
        <taxon>Magnoliopsida</taxon>
        <taxon>eudicotyledons</taxon>
        <taxon>Gunneridae</taxon>
        <taxon>Pentapetalae</taxon>
        <taxon>Caryophyllales</taxon>
        <taxon>Chenopodiaceae</taxon>
        <taxon>Chenopodioideae</taxon>
        <taxon>Anserineae</taxon>
        <taxon>Spinacia</taxon>
    </lineage>
</organism>
<evidence type="ECO:0000313" key="2">
    <source>
        <dbReference type="RefSeq" id="XP_056682373.1"/>
    </source>
</evidence>
<protein>
    <submittedName>
        <fullName evidence="2">Uncharacterized protein isoform X1</fullName>
    </submittedName>
</protein>
<dbReference type="RefSeq" id="XP_056682373.1">
    <property type="nucleotide sequence ID" value="XM_056826395.1"/>
</dbReference>
<sequence>MRKRERENPCLICARYRKFEEAEVCEICVYAFSNFLSGVQLLARMSKKILNMECIHISCLDIWIRHTQTCTSKETSQLNLDEVEKMVTLGVQPIRTNVGTTSCCERHAKPM</sequence>
<reference evidence="2" key="2">
    <citation type="submission" date="2025-08" db="UniProtKB">
        <authorList>
            <consortium name="RefSeq"/>
        </authorList>
    </citation>
    <scope>IDENTIFICATION</scope>
    <source>
        <tissue evidence="2">Leaf</tissue>
    </source>
</reference>
<name>A0ABM3QG85_SPIOL</name>
<reference evidence="1" key="1">
    <citation type="journal article" date="2021" name="Nat. Commun.">
        <title>Genomic analyses provide insights into spinach domestication and the genetic basis of agronomic traits.</title>
        <authorList>
            <person name="Cai X."/>
            <person name="Sun X."/>
            <person name="Xu C."/>
            <person name="Sun H."/>
            <person name="Wang X."/>
            <person name="Ge C."/>
            <person name="Zhang Z."/>
            <person name="Wang Q."/>
            <person name="Fei Z."/>
            <person name="Jiao C."/>
            <person name="Wang Q."/>
        </authorList>
    </citation>
    <scope>NUCLEOTIDE SEQUENCE [LARGE SCALE GENOMIC DNA]</scope>
    <source>
        <strain evidence="1">cv. Varoflay</strain>
    </source>
</reference>